<dbReference type="VEuPathDB" id="FungiDB:G647_03501"/>
<feature type="region of interest" description="Disordered" evidence="1">
    <location>
        <begin position="31"/>
        <end position="120"/>
    </location>
</feature>
<dbReference type="eggNOG" id="ENOG502TE06">
    <property type="taxonomic scope" value="Eukaryota"/>
</dbReference>
<organism evidence="2 3">
    <name type="scientific">Cladophialophora carrionii</name>
    <dbReference type="NCBI Taxonomy" id="86049"/>
    <lineage>
        <taxon>Eukaryota</taxon>
        <taxon>Fungi</taxon>
        <taxon>Dikarya</taxon>
        <taxon>Ascomycota</taxon>
        <taxon>Pezizomycotina</taxon>
        <taxon>Eurotiomycetes</taxon>
        <taxon>Chaetothyriomycetidae</taxon>
        <taxon>Chaetothyriales</taxon>
        <taxon>Herpotrichiellaceae</taxon>
        <taxon>Cladophialophora</taxon>
    </lineage>
</organism>
<comment type="caution">
    <text evidence="2">The sequence shown here is derived from an EMBL/GenBank/DDBJ whole genome shotgun (WGS) entry which is preliminary data.</text>
</comment>
<proteinExistence type="predicted"/>
<dbReference type="OrthoDB" id="4140097at2759"/>
<dbReference type="VEuPathDB" id="FungiDB:CLCR_01518"/>
<keyword evidence="3" id="KW-1185">Reference proteome</keyword>
<dbReference type="Proteomes" id="UP000094526">
    <property type="component" value="Unassembled WGS sequence"/>
</dbReference>
<evidence type="ECO:0000256" key="1">
    <source>
        <dbReference type="SAM" id="MobiDB-lite"/>
    </source>
</evidence>
<accession>A0A1C1CAV2</accession>
<dbReference type="EMBL" id="LGRB01000019">
    <property type="protein sequence ID" value="OCT45591.1"/>
    <property type="molecule type" value="Genomic_DNA"/>
</dbReference>
<protein>
    <submittedName>
        <fullName evidence="2">Uncharacterized protein</fullName>
    </submittedName>
</protein>
<dbReference type="PANTHER" id="PTHR37540">
    <property type="entry name" value="TRANSCRIPTION FACTOR (ACR-2), PUTATIVE-RELATED-RELATED"/>
    <property type="match status" value="1"/>
</dbReference>
<gene>
    <name evidence="2" type="ORF">CLCR_01518</name>
</gene>
<evidence type="ECO:0000313" key="2">
    <source>
        <dbReference type="EMBL" id="OCT45591.1"/>
    </source>
</evidence>
<dbReference type="PANTHER" id="PTHR37540:SF5">
    <property type="entry name" value="TRANSCRIPTION FACTOR DOMAIN-CONTAINING PROTEIN"/>
    <property type="match status" value="1"/>
</dbReference>
<reference evidence="3" key="1">
    <citation type="submission" date="2015-07" db="EMBL/GenBank/DDBJ databases">
        <authorList>
            <person name="Teixeira M.M."/>
            <person name="Souza R.C."/>
            <person name="Almeida L.G."/>
            <person name="Vicente V.A."/>
            <person name="de Hoog S."/>
            <person name="Bocca A.L."/>
            <person name="de Almeida S.R."/>
            <person name="Vasconcelos A.T."/>
            <person name="Felipe M.S."/>
        </authorList>
    </citation>
    <scope>NUCLEOTIDE SEQUENCE [LARGE SCALE GENOMIC DNA]</scope>
    <source>
        <strain evidence="3">KSF</strain>
    </source>
</reference>
<evidence type="ECO:0000313" key="3">
    <source>
        <dbReference type="Proteomes" id="UP000094526"/>
    </source>
</evidence>
<dbReference type="AlphaFoldDB" id="A0A1C1CAV2"/>
<sequence length="549" mass="62275">MPSGQSLLWINHDADNMKALPHRHRVFTHVQKNYRPWKRRQETKSLRASANVPGQARIYNSEGRRRRYDGSPLGAGSSISDQSSRSLDFPPSRNSSDDSDSSVSSNGSPKTWAASPSTSIGKGNSDPFGAFPIPITADVNNLMTFYRDYIIPSIWFKNFKNKNTVALAAREWQYNAAHLEDEGTAYGIIARHGMVAASCSPALRKQAEYYVGQSTEVLRKKVAQGRALQAQSSTSVIDNAAMLFNAQTLARNLAAATAHGTFLASLFKQQWAQGTLDYRLLMYEVYNDCQLTSIFLCPPVFDVDHWLPMVFDPIWKTAIQRLPHLACPPLDPAVDSQELQTWFRSRQEQLQIYGVKDGEGKLFLDVPVIMTWFLSKAYIFHGHMINHYLRNKAQFRRQGLKPEVKDYLYAQQYMALAAIYLTRGPNFNFNPTVLTVPMFDASIIPRTLQTLLEESEMSSKRASWRRYANARLWAFYVGALVEQADGSTRTDSRQQWFTTHLIELAARLGVMSWHMLESLLRGFLYSEILTAQGSQWFEKLMAAFCNVES</sequence>
<feature type="compositionally biased region" description="Low complexity" evidence="1">
    <location>
        <begin position="77"/>
        <end position="94"/>
    </location>
</feature>
<name>A0A1C1CAV2_9EURO</name>